<proteinExistence type="predicted"/>
<dbReference type="STRING" id="651182.TOL2_C00930"/>
<organism evidence="1 2">
    <name type="scientific">Desulfobacula toluolica (strain DSM 7467 / Tol2)</name>
    <dbReference type="NCBI Taxonomy" id="651182"/>
    <lineage>
        <taxon>Bacteria</taxon>
        <taxon>Pseudomonadati</taxon>
        <taxon>Thermodesulfobacteriota</taxon>
        <taxon>Desulfobacteria</taxon>
        <taxon>Desulfobacterales</taxon>
        <taxon>Desulfobacteraceae</taxon>
        <taxon>Desulfobacula</taxon>
    </lineage>
</organism>
<sequence>MPDKKKTLSEQVGALKTGELFVEQGLICPEDIDRVLLIQAKMQDSPGLIKNRLFGMILCDLNLVTPVDNYCVLHKYNKLVSIQSALISKKTKLKEMVSKNMISREKVLNAHNASLTLDLPFISLLLKDLVISMSEMQLLLFNLFHIPFRSIIDFVFNEADRTRLVNVLDKHDSLENRMIPLVLKGHTILIGITDPENLLFIQKLNNRFPQYRFKAVFISFSGFSRFYGIIYKTNIDHSSSGRTPLDLPFLLSFKTSIKDPEQENESIQTLYDRYELLRRLSGNPKRDNQQIEFNEFIVCAHKKITREYKSRCIEFSLKQQGRDVNIIAFPKQ</sequence>
<dbReference type="AlphaFoldDB" id="K0NF36"/>
<protein>
    <submittedName>
        <fullName evidence="1">Uncharacterized protein associated with ParA family protein tolC00199</fullName>
    </submittedName>
</protein>
<dbReference type="SUPFAM" id="SSF160246">
    <property type="entry name" value="EspE N-terminal domain-like"/>
    <property type="match status" value="1"/>
</dbReference>
<dbReference type="EMBL" id="FO203503">
    <property type="protein sequence ID" value="CCK78263.1"/>
    <property type="molecule type" value="Genomic_DNA"/>
</dbReference>
<accession>K0NF36</accession>
<evidence type="ECO:0000313" key="2">
    <source>
        <dbReference type="Proteomes" id="UP000007347"/>
    </source>
</evidence>
<dbReference type="OrthoDB" id="9979849at2"/>
<evidence type="ECO:0000313" key="1">
    <source>
        <dbReference type="EMBL" id="CCK78263.1"/>
    </source>
</evidence>
<name>K0NF36_DESTT</name>
<keyword evidence="2" id="KW-1185">Reference proteome</keyword>
<reference evidence="1 2" key="1">
    <citation type="journal article" date="2013" name="Environ. Microbiol.">
        <title>Complete genome, catabolic sub-proteomes and key-metabolites of Desulfobacula toluolica Tol2, a marine, aromatic compound-degrading, sulfate-reducing bacterium.</title>
        <authorList>
            <person name="Wohlbrand L."/>
            <person name="Jacob J.H."/>
            <person name="Kube M."/>
            <person name="Mussmann M."/>
            <person name="Jarling R."/>
            <person name="Beck A."/>
            <person name="Amann R."/>
            <person name="Wilkes H."/>
            <person name="Reinhardt R."/>
            <person name="Rabus R."/>
        </authorList>
    </citation>
    <scope>NUCLEOTIDE SEQUENCE [LARGE SCALE GENOMIC DNA]</scope>
    <source>
        <strain evidence="2">DSM 7467 / Tol2</strain>
    </source>
</reference>
<dbReference type="InterPro" id="IPR037257">
    <property type="entry name" value="T2SS_E_N_sf"/>
</dbReference>
<dbReference type="KEGG" id="dto:TOL2_C00930"/>
<gene>
    <name evidence="1" type="ordered locus">TOL2_C00930</name>
</gene>
<dbReference type="RefSeq" id="WP_014955621.1">
    <property type="nucleotide sequence ID" value="NC_018645.1"/>
</dbReference>
<dbReference type="HOGENOM" id="CLU_836089_0_0_7"/>
<dbReference type="Proteomes" id="UP000007347">
    <property type="component" value="Chromosome"/>
</dbReference>